<dbReference type="EMBL" id="JACSPR010000004">
    <property type="protein sequence ID" value="MBD8030073.1"/>
    <property type="molecule type" value="Genomic_DNA"/>
</dbReference>
<reference evidence="1 2" key="1">
    <citation type="submission" date="2020-08" db="EMBL/GenBank/DDBJ databases">
        <title>A Genomic Blueprint of the Chicken Gut Microbiome.</title>
        <authorList>
            <person name="Gilroy R."/>
            <person name="Ravi A."/>
            <person name="Getino M."/>
            <person name="Pursley I."/>
            <person name="Horton D.L."/>
            <person name="Alikhan N.-F."/>
            <person name="Baker D."/>
            <person name="Gharbi K."/>
            <person name="Hall N."/>
            <person name="Watson M."/>
            <person name="Adriaenssens E.M."/>
            <person name="Foster-Nyarko E."/>
            <person name="Jarju S."/>
            <person name="Secka A."/>
            <person name="Antonio M."/>
            <person name="Oren A."/>
            <person name="Chaudhuri R."/>
            <person name="La Ragione R.M."/>
            <person name="Hildebrand F."/>
            <person name="Pallen M.J."/>
        </authorList>
    </citation>
    <scope>NUCLEOTIDE SEQUENCE [LARGE SCALE GENOMIC DNA]</scope>
    <source>
        <strain evidence="1 2">Sa1YVA5</strain>
    </source>
</reference>
<protein>
    <submittedName>
        <fullName evidence="1">Uncharacterized protein</fullName>
    </submittedName>
</protein>
<dbReference type="RefSeq" id="WP_191733300.1">
    <property type="nucleotide sequence ID" value="NZ_JACSPR010000004.1"/>
</dbReference>
<gene>
    <name evidence="1" type="ORF">H9627_07030</name>
</gene>
<evidence type="ECO:0000313" key="1">
    <source>
        <dbReference type="EMBL" id="MBD8030073.1"/>
    </source>
</evidence>
<accession>A0A8I0HHF7</accession>
<dbReference type="Proteomes" id="UP000650224">
    <property type="component" value="Unassembled WGS sequence"/>
</dbReference>
<comment type="caution">
    <text evidence="1">The sequence shown here is derived from an EMBL/GenBank/DDBJ whole genome shotgun (WGS) entry which is preliminary data.</text>
</comment>
<name>A0A8I0HHF7_9CORY</name>
<organism evidence="1 2">
    <name type="scientific">Corynebacterium gallinarum</name>
    <dbReference type="NCBI Taxonomy" id="2762214"/>
    <lineage>
        <taxon>Bacteria</taxon>
        <taxon>Bacillati</taxon>
        <taxon>Actinomycetota</taxon>
        <taxon>Actinomycetes</taxon>
        <taxon>Mycobacteriales</taxon>
        <taxon>Corynebacteriaceae</taxon>
        <taxon>Corynebacterium</taxon>
    </lineage>
</organism>
<sequence>MTLRKLRVLCTFHGMEGWIPDWKPGDHLHLFLSFNLEPPPLEGLRTTRRGFLERGDLVEGGRTYGFHADGWNAELYTPIPLPREVELSGYFTHSLHSSFDIPTYVVVTAVHRHEAGTIIDVTLDGATPRPLPVPADGQVLCDDQTLWILDATLHSLRGFSISTGELITQLSVPTWDPLIRLGPNLISDRSNCWRLPDLAPVVIADPEAPEGWEIMRDFGNGLYSLIKTIEASTGDYSSTSLLQVDPPRFLDFDLSGYEVTAAYHFGNKIHIFTWKHHLVLTEDFRVLEVETKEDLPGMYTPIARATGLESGTVFGPYVVFAEHDGLVFHDQVTTEKITELPRPDKGWLEVAHASAERIVVALRRNTVHAIAVWETGQWNTIRLAR</sequence>
<evidence type="ECO:0000313" key="2">
    <source>
        <dbReference type="Proteomes" id="UP000650224"/>
    </source>
</evidence>
<proteinExistence type="predicted"/>
<keyword evidence="2" id="KW-1185">Reference proteome</keyword>
<dbReference type="AlphaFoldDB" id="A0A8I0HHF7"/>